<evidence type="ECO:0000259" key="2">
    <source>
        <dbReference type="Pfam" id="PF13924"/>
    </source>
</evidence>
<keyword evidence="4" id="KW-1185">Reference proteome</keyword>
<sequence length="153" mass="16680">MANSSAAPLTGAWDLVSFEVHTADGRVERPFGERPTGLGIYTPQGLVSAQLMAGTGSGSAEPEPSQNASAPLPRFIAYAGRYLLDLDSRTVEHHVECSFDPSWVGLVLRRSYDLDGNLLTLRPPTQAEGQPVLTWRRREPFPLQQPAPPARFP</sequence>
<name>A0ABU6C2I8_9ACTN</name>
<dbReference type="EMBL" id="JAOZYB010000001">
    <property type="protein sequence ID" value="MEB3958854.1"/>
    <property type="molecule type" value="Genomic_DNA"/>
</dbReference>
<feature type="region of interest" description="Disordered" evidence="1">
    <location>
        <begin position="130"/>
        <end position="153"/>
    </location>
</feature>
<evidence type="ECO:0000313" key="4">
    <source>
        <dbReference type="Proteomes" id="UP001352223"/>
    </source>
</evidence>
<evidence type="ECO:0000256" key="1">
    <source>
        <dbReference type="SAM" id="MobiDB-lite"/>
    </source>
</evidence>
<protein>
    <submittedName>
        <fullName evidence="3">Lipocalin-like domain-containing protein</fullName>
    </submittedName>
</protein>
<reference evidence="3 4" key="1">
    <citation type="submission" date="2022-10" db="EMBL/GenBank/DDBJ databases">
        <authorList>
            <person name="Xie J."/>
            <person name="Shen N."/>
        </authorList>
    </citation>
    <scope>NUCLEOTIDE SEQUENCE [LARGE SCALE GENOMIC DNA]</scope>
    <source>
        <strain evidence="3 4">DSM 41681</strain>
    </source>
</reference>
<comment type="caution">
    <text evidence="3">The sequence shown here is derived from an EMBL/GenBank/DDBJ whole genome shotgun (WGS) entry which is preliminary data.</text>
</comment>
<proteinExistence type="predicted"/>
<feature type="domain" description="Lipocalin-like" evidence="2">
    <location>
        <begin position="11"/>
        <end position="137"/>
    </location>
</feature>
<dbReference type="RefSeq" id="WP_324765836.1">
    <property type="nucleotide sequence ID" value="NZ_BAAATS010000022.1"/>
</dbReference>
<organism evidence="3 4">
    <name type="scientific">Streptomyces kunmingensis</name>
    <dbReference type="NCBI Taxonomy" id="68225"/>
    <lineage>
        <taxon>Bacteria</taxon>
        <taxon>Bacillati</taxon>
        <taxon>Actinomycetota</taxon>
        <taxon>Actinomycetes</taxon>
        <taxon>Kitasatosporales</taxon>
        <taxon>Streptomycetaceae</taxon>
        <taxon>Streptomyces</taxon>
    </lineage>
</organism>
<dbReference type="Proteomes" id="UP001352223">
    <property type="component" value="Unassembled WGS sequence"/>
</dbReference>
<dbReference type="Pfam" id="PF13924">
    <property type="entry name" value="Lipocalin_5"/>
    <property type="match status" value="1"/>
</dbReference>
<evidence type="ECO:0000313" key="3">
    <source>
        <dbReference type="EMBL" id="MEB3958854.1"/>
    </source>
</evidence>
<feature type="compositionally biased region" description="Pro residues" evidence="1">
    <location>
        <begin position="143"/>
        <end position="153"/>
    </location>
</feature>
<gene>
    <name evidence="3" type="ORF">OKJ48_01060</name>
</gene>
<accession>A0ABU6C2I8</accession>
<dbReference type="InterPro" id="IPR024311">
    <property type="entry name" value="Lipocalin-like"/>
</dbReference>